<dbReference type="GO" id="GO:0000724">
    <property type="term" value="P:double-strand break repair via homologous recombination"/>
    <property type="evidence" value="ECO:0007669"/>
    <property type="project" value="UniProtKB-UniRule"/>
</dbReference>
<evidence type="ECO:0000256" key="14">
    <source>
        <dbReference type="ARBA" id="ARBA00048988"/>
    </source>
</evidence>
<dbReference type="PROSITE" id="PS51217">
    <property type="entry name" value="UVRD_HELICASE_CTER"/>
    <property type="match status" value="1"/>
</dbReference>
<keyword evidence="5 15" id="KW-0378">Hydrolase</keyword>
<evidence type="ECO:0000256" key="11">
    <source>
        <dbReference type="ARBA" id="ARBA00023204"/>
    </source>
</evidence>
<comment type="similarity">
    <text evidence="15">Belongs to the helicase family. UvrD subfamily.</text>
</comment>
<feature type="binding site" evidence="15">
    <location>
        <position position="973"/>
    </location>
    <ligand>
        <name>Mg(2+)</name>
        <dbReference type="ChEBI" id="CHEBI:18420"/>
    </ligand>
</feature>
<evidence type="ECO:0000313" key="19">
    <source>
        <dbReference type="EMBL" id="KQB00116.1"/>
    </source>
</evidence>
<dbReference type="GO" id="GO:0003677">
    <property type="term" value="F:DNA binding"/>
    <property type="evidence" value="ECO:0007669"/>
    <property type="project" value="UniProtKB-UniRule"/>
</dbReference>
<feature type="binding site" evidence="15">
    <location>
        <position position="1100"/>
    </location>
    <ligand>
        <name>Mg(2+)</name>
        <dbReference type="ChEBI" id="CHEBI:18420"/>
    </ligand>
</feature>
<dbReference type="OrthoDB" id="9810135at2"/>
<dbReference type="PROSITE" id="PS51198">
    <property type="entry name" value="UVRD_HELICASE_ATP_BIND"/>
    <property type="match status" value="1"/>
</dbReference>
<protein>
    <recommendedName>
        <fullName evidence="15">RecBCD enzyme subunit RecB</fullName>
        <ecNumber evidence="15">3.1.11.5</ecNumber>
        <ecNumber evidence="15">5.6.2.4</ecNumber>
    </recommendedName>
    <alternativeName>
        <fullName evidence="15">DNA 3'-5' helicase subunit RecB</fullName>
    </alternativeName>
    <alternativeName>
        <fullName evidence="15">Exonuclease V subunit RecB</fullName>
        <shortName evidence="15">ExoV subunit RecB</shortName>
    </alternativeName>
    <alternativeName>
        <fullName evidence="15">Helicase/nuclease RecBCD subunit RecB</fullName>
    </alternativeName>
</protein>
<evidence type="ECO:0000256" key="1">
    <source>
        <dbReference type="ARBA" id="ARBA00022722"/>
    </source>
</evidence>
<evidence type="ECO:0000256" key="12">
    <source>
        <dbReference type="ARBA" id="ARBA00023235"/>
    </source>
</evidence>
<evidence type="ECO:0000256" key="5">
    <source>
        <dbReference type="ARBA" id="ARBA00022801"/>
    </source>
</evidence>
<keyword evidence="7 15" id="KW-0269">Exonuclease</keyword>
<keyword evidence="6 15" id="KW-0347">Helicase</keyword>
<feature type="binding site" evidence="16">
    <location>
        <begin position="27"/>
        <end position="34"/>
    </location>
    <ligand>
        <name>ATP</name>
        <dbReference type="ChEBI" id="CHEBI:30616"/>
    </ligand>
</feature>
<feature type="binding site" evidence="15">
    <location>
        <position position="1087"/>
    </location>
    <ligand>
        <name>Mg(2+)</name>
        <dbReference type="ChEBI" id="CHEBI:18420"/>
    </ligand>
</feature>
<evidence type="ECO:0000256" key="8">
    <source>
        <dbReference type="ARBA" id="ARBA00022840"/>
    </source>
</evidence>
<organism evidence="19 20">
    <name type="scientific">Vibrio metoecus</name>
    <dbReference type="NCBI Taxonomy" id="1481663"/>
    <lineage>
        <taxon>Bacteria</taxon>
        <taxon>Pseudomonadati</taxon>
        <taxon>Pseudomonadota</taxon>
        <taxon>Gammaproteobacteria</taxon>
        <taxon>Vibrionales</taxon>
        <taxon>Vibrionaceae</taxon>
        <taxon>Vibrio</taxon>
    </lineage>
</organism>
<keyword evidence="3 15" id="KW-0547">Nucleotide-binding</keyword>
<dbReference type="Gene3D" id="1.10.486.10">
    <property type="entry name" value="PCRA, domain 4"/>
    <property type="match status" value="1"/>
</dbReference>
<reference evidence="19 20" key="1">
    <citation type="journal article" date="2015" name="Genome Biol. Evol.">
        <title>The Dynamics of Genetic Interactions between Vibrio metoecus and Vibrio cholerae, Two Close Relatives Co-Occurring in the Environment.</title>
        <authorList>
            <person name="Orata F.D."/>
            <person name="Kirchberger P.C."/>
            <person name="Meheust R."/>
            <person name="Barlow E.J."/>
            <person name="Tarr C.L."/>
            <person name="Boucher Y."/>
        </authorList>
    </citation>
    <scope>NUCLEOTIDE SEQUENCE [LARGE SCALE GENOMIC DNA]</scope>
    <source>
        <strain evidence="19 20">YB5B04</strain>
    </source>
</reference>
<evidence type="ECO:0000256" key="3">
    <source>
        <dbReference type="ARBA" id="ARBA00022741"/>
    </source>
</evidence>
<dbReference type="InterPro" id="IPR011335">
    <property type="entry name" value="Restrct_endonuc-II-like"/>
</dbReference>
<evidence type="ECO:0000256" key="4">
    <source>
        <dbReference type="ARBA" id="ARBA00022763"/>
    </source>
</evidence>
<dbReference type="InterPro" id="IPR014017">
    <property type="entry name" value="DNA_helicase_UvrD-like_C"/>
</dbReference>
<sequence length="1210" mass="136004">MSADSNKLAVTLDTLRFPLHGARLIEASAGTGKTYTIAGLYLRLVLGHGCAETRHAHPLSVDQILVVTFTEAATAELRDRIRRRLHDARLAFARGASDDPLLRSLLAEFTDHHLAVSLLLSAERQMDEAAIFTIHGFCQRMLTQNAFESGSRFENEFVTDESRLKAQVVADYWRRQFYPLPISLASEVRRLWPAPAALLAEIAGYLSGPPVKLTTPLMEGDLAALQQAQIARISEIKQHWLVEREEIEPAVTGSDLHKNSQNALLRRLPILDAWAQSETHDLHVPSELEEFTQSGLLAKSKKGNPPQLALFERIEAFLAEPVSLKTPLLVHAIHHCRHWLAKAKSTHHWLSFDDLLTQLSAALDNDEQGLLGERIRSLYPVAMIDEFQDTDPLQYSIFSRLYLDHPQCGLLMIGDPKQAIYAFRGADIFTYIKARNQVSAHYTLGTNWRSSAAMVAAVNQVFSSATHPFIYSDDIPFQPVAASPGADKRHWSLEGQVQPALTYWWPEDLDKPQSKTDYYAQMAEACAAQIQHILTASASASGAATFHRGEAIEAGDLAVLVRTGNEARMVRDALSQQGIASVYLSNRDSVFASDVAQDIERLLLAVWQPEDERLLRAAIASNLFALTASELDALNNDENEWEQLIAEFRQYRRLWSERGVLPMLRAVLTQRHIAERWLAESEGERWLTDYLHISELLQQATREIDSDQGLLRFLTQAMADAAQGLGGSDEQIQRLESERRLVQIVTIHKSKGLEYPLVFLPFVMSYRESSEGKYYDAESATTWVDLTGNEEALAKADQERLAEDLRLLYVALTRAVYGCFIGIAPLRNGNSSQEPTSAHRSAMGFLLQDGQESGIADLQQALLKQCENLPDVVQCPPPKRFEQAYQPPQLDERELTARELSQAIDRRWRVTSYSGLVMQSSHARHDPLQELPLLEVGGFDLDSAQERDGAALESVERSIFNFPRGARPGTFLHSLFEEVDFQQSAHSEPNTKIILDLMESEQIETEWLPVLQQLVDTVLSTPLDGKALRLQQIMAAQRLTELEFLLPIEVLDAPTLNRITQRHDPLSAHAGDLGFHAVQGMLKGFIDLVFQYQGRYYVLDWKSNHLGDDPAAYHPQRLGSAMADHRYDLQYQIYALALHRFLHSRLLNYDYELHFGGVFYLFLRGMDGRTDQGVFHTKPSLALLDELDGLIAGRELAQRASKAGQMELDL</sequence>
<evidence type="ECO:0000256" key="7">
    <source>
        <dbReference type="ARBA" id="ARBA00022839"/>
    </source>
</evidence>
<evidence type="ECO:0000256" key="9">
    <source>
        <dbReference type="ARBA" id="ARBA00022842"/>
    </source>
</evidence>
<keyword evidence="10 15" id="KW-0238">DNA-binding</keyword>
<comment type="caution">
    <text evidence="19">The sequence shown here is derived from an EMBL/GenBank/DDBJ whole genome shotgun (WGS) entry which is preliminary data.</text>
</comment>
<dbReference type="EC" id="5.6.2.4" evidence="15"/>
<dbReference type="Pfam" id="PF13361">
    <property type="entry name" value="UvrD_C"/>
    <property type="match status" value="1"/>
</dbReference>
<dbReference type="Pfam" id="PF00580">
    <property type="entry name" value="UvrD-helicase"/>
    <property type="match status" value="1"/>
</dbReference>
<keyword evidence="1 15" id="KW-0540">Nuclease</keyword>
<dbReference type="PATRIC" id="fig|1481663.12.peg.1764"/>
<comment type="function">
    <text evidence="15">A helicase/nuclease that prepares dsDNA breaks (DSB) for recombinational DNA repair. Binds to DSBs and unwinds DNA via a highly rapid and processive ATP-dependent bidirectional helicase activity. Unwinds dsDNA until it encounters a Chi (crossover hotspot instigator) sequence from the 3' direction. Cuts ssDNA a few nucleotides 3' to the Chi site. The properties and activities of the enzyme are changed at Chi. The Chi-altered holoenzyme produces a long 3'-ssDNA overhang and facilitates RecA-binding to the ssDNA for homologous DNA recombination and repair. Holoenzyme degrades any linearized DNA that is unable to undergo homologous recombination. In the holoenzyme this subunit contributes ATPase, 3'-5' helicase, exonuclease activity and loads RecA onto ssDNA.</text>
</comment>
<dbReference type="GO" id="GO:0016887">
    <property type="term" value="F:ATP hydrolysis activity"/>
    <property type="evidence" value="ECO:0007669"/>
    <property type="project" value="RHEA"/>
</dbReference>
<keyword evidence="4 15" id="KW-0227">DNA damage</keyword>
<dbReference type="GO" id="GO:0000287">
    <property type="term" value="F:magnesium ion binding"/>
    <property type="evidence" value="ECO:0007669"/>
    <property type="project" value="UniProtKB-UniRule"/>
</dbReference>
<dbReference type="EMBL" id="LBGP01000018">
    <property type="protein sequence ID" value="KQB00116.1"/>
    <property type="molecule type" value="Genomic_DNA"/>
</dbReference>
<dbReference type="PANTHER" id="PTHR11070:SF23">
    <property type="entry name" value="RECBCD ENZYME SUBUNIT RECB"/>
    <property type="match status" value="1"/>
</dbReference>
<gene>
    <name evidence="15" type="primary">recB</name>
    <name evidence="19" type="ORF">XV92_14850</name>
</gene>
<comment type="catalytic activity">
    <reaction evidence="15">
        <text>Exonucleolytic cleavage (in the presence of ATP) in either 5'- to 3'- or 3'- to 5'-direction to yield 5'-phosphooligonucleotides.</text>
        <dbReference type="EC" id="3.1.11.5"/>
    </reaction>
</comment>
<dbReference type="Pfam" id="PF12705">
    <property type="entry name" value="PDDEXK_1"/>
    <property type="match status" value="1"/>
</dbReference>
<dbReference type="GO" id="GO:0005829">
    <property type="term" value="C:cytosol"/>
    <property type="evidence" value="ECO:0007669"/>
    <property type="project" value="TreeGrafter"/>
</dbReference>
<dbReference type="EC" id="3.1.11.5" evidence="15"/>
<dbReference type="InterPro" id="IPR011604">
    <property type="entry name" value="PDDEXK-like_dom_sf"/>
</dbReference>
<dbReference type="HAMAP" id="MF_01485">
    <property type="entry name" value="RecB"/>
    <property type="match status" value="1"/>
</dbReference>
<dbReference type="CDD" id="cd22352">
    <property type="entry name" value="RecB_C-like"/>
    <property type="match status" value="1"/>
</dbReference>
<dbReference type="Proteomes" id="UP000050491">
    <property type="component" value="Unassembled WGS sequence"/>
</dbReference>
<evidence type="ECO:0000256" key="2">
    <source>
        <dbReference type="ARBA" id="ARBA00022723"/>
    </source>
</evidence>
<dbReference type="Gene3D" id="3.90.320.10">
    <property type="match status" value="1"/>
</dbReference>
<evidence type="ECO:0000313" key="20">
    <source>
        <dbReference type="Proteomes" id="UP000050491"/>
    </source>
</evidence>
<feature type="domain" description="UvrD-like helicase C-terminal" evidence="18">
    <location>
        <begin position="478"/>
        <end position="752"/>
    </location>
</feature>
<name>A0A0Q0PLM0_VIBMT</name>
<evidence type="ECO:0000256" key="16">
    <source>
        <dbReference type="PROSITE-ProRule" id="PRU00560"/>
    </source>
</evidence>
<evidence type="ECO:0000256" key="15">
    <source>
        <dbReference type="HAMAP-Rule" id="MF_01485"/>
    </source>
</evidence>
<comment type="cofactor">
    <cofactor evidence="15">
        <name>Mg(2+)</name>
        <dbReference type="ChEBI" id="CHEBI:18420"/>
    </cofactor>
    <text evidence="15">Binds 1 Mg(2+) ion per subunit.</text>
</comment>
<keyword evidence="12 15" id="KW-0413">Isomerase</keyword>
<dbReference type="NCBIfam" id="TIGR00609">
    <property type="entry name" value="recB"/>
    <property type="match status" value="1"/>
</dbReference>
<dbReference type="GO" id="GO:0009338">
    <property type="term" value="C:exodeoxyribonuclease V complex"/>
    <property type="evidence" value="ECO:0007669"/>
    <property type="project" value="TreeGrafter"/>
</dbReference>
<keyword evidence="8 15" id="KW-0067">ATP-binding</keyword>
<keyword evidence="11 15" id="KW-0234">DNA repair</keyword>
<dbReference type="GO" id="GO:0005524">
    <property type="term" value="F:ATP binding"/>
    <property type="evidence" value="ECO:0007669"/>
    <property type="project" value="UniProtKB-UniRule"/>
</dbReference>
<dbReference type="GO" id="GO:0008854">
    <property type="term" value="F:exodeoxyribonuclease V activity"/>
    <property type="evidence" value="ECO:0007669"/>
    <property type="project" value="UniProtKB-EC"/>
</dbReference>
<dbReference type="SUPFAM" id="SSF52540">
    <property type="entry name" value="P-loop containing nucleoside triphosphate hydrolases"/>
    <property type="match status" value="1"/>
</dbReference>
<evidence type="ECO:0000259" key="18">
    <source>
        <dbReference type="PROSITE" id="PS51217"/>
    </source>
</evidence>
<dbReference type="FunFam" id="3.90.320.10:FF:000003">
    <property type="entry name" value="RecBCD enzyme subunit RecB"/>
    <property type="match status" value="1"/>
</dbReference>
<proteinExistence type="inferred from homology"/>
<comment type="domain">
    <text evidence="15">The C-terminal domain has nuclease activity and interacts with RecD. It interacts with RecA, facilitating its loading onto ssDNA.</text>
</comment>
<evidence type="ECO:0000256" key="13">
    <source>
        <dbReference type="ARBA" id="ARBA00034617"/>
    </source>
</evidence>
<dbReference type="RefSeq" id="WP_055065089.1">
    <property type="nucleotide sequence ID" value="NZ_LBGP01000018.1"/>
</dbReference>
<evidence type="ECO:0000259" key="17">
    <source>
        <dbReference type="PROSITE" id="PS51198"/>
    </source>
</evidence>
<dbReference type="InterPro" id="IPR014016">
    <property type="entry name" value="UvrD-like_ATP-bd"/>
</dbReference>
<feature type="active site" description="For nuclease activity" evidence="15">
    <location>
        <position position="1100"/>
    </location>
</feature>
<dbReference type="GO" id="GO:0043138">
    <property type="term" value="F:3'-5' DNA helicase activity"/>
    <property type="evidence" value="ECO:0007669"/>
    <property type="project" value="UniProtKB-UniRule"/>
</dbReference>
<evidence type="ECO:0000256" key="6">
    <source>
        <dbReference type="ARBA" id="ARBA00022806"/>
    </source>
</evidence>
<keyword evidence="9 15" id="KW-0460">Magnesium</keyword>
<feature type="domain" description="UvrD-like helicase ATP-binding" evidence="17">
    <location>
        <begin position="6"/>
        <end position="451"/>
    </location>
</feature>
<dbReference type="SUPFAM" id="SSF52980">
    <property type="entry name" value="Restriction endonuclease-like"/>
    <property type="match status" value="1"/>
</dbReference>
<comment type="domain">
    <text evidence="15">The N-terminal DNA-binding domain is a ssDNA-dependent ATPase and has ATP-dependent 3'-5' helicase function. This domain interacts with RecC.</text>
</comment>
<dbReference type="InterPro" id="IPR027417">
    <property type="entry name" value="P-loop_NTPase"/>
</dbReference>
<comment type="subunit">
    <text evidence="15">Heterotrimer of RecB, RecC and RecD. All subunits contribute to DNA-binding. Interacts with RecA.</text>
</comment>
<comment type="miscellaneous">
    <text evidence="15">In the RecBCD complex, RecB has a slow 3'-5' helicase, an exonuclease activity and loads RecA onto ssDNA, RecD has a fast 5'-3' helicase activity, while RecC stimulates the ATPase and processivity of the RecB helicase and contributes to recognition of the Chi site.</text>
</comment>
<dbReference type="Gene3D" id="1.10.3170.10">
    <property type="entry name" value="Recbcd, chain B, domain 2"/>
    <property type="match status" value="1"/>
</dbReference>
<dbReference type="InterPro" id="IPR000212">
    <property type="entry name" value="DNA_helicase_UvrD/REP"/>
</dbReference>
<feature type="region of interest" description="DNA-binding and helicase activity, interacts with RecC" evidence="15">
    <location>
        <begin position="1"/>
        <end position="860"/>
    </location>
</feature>
<keyword evidence="2 15" id="KW-0479">Metal-binding</keyword>
<comment type="catalytic activity">
    <reaction evidence="13 15">
        <text>Couples ATP hydrolysis with the unwinding of duplex DNA by translocating in the 3'-5' direction.</text>
        <dbReference type="EC" id="5.6.2.4"/>
    </reaction>
</comment>
<dbReference type="PANTHER" id="PTHR11070">
    <property type="entry name" value="UVRD / RECB / PCRA DNA HELICASE FAMILY MEMBER"/>
    <property type="match status" value="1"/>
</dbReference>
<accession>A0A0Q0PLM0</accession>
<comment type="catalytic activity">
    <reaction evidence="14 15">
        <text>ATP + H2O = ADP + phosphate + H(+)</text>
        <dbReference type="Rhea" id="RHEA:13065"/>
        <dbReference type="ChEBI" id="CHEBI:15377"/>
        <dbReference type="ChEBI" id="CHEBI:15378"/>
        <dbReference type="ChEBI" id="CHEBI:30616"/>
        <dbReference type="ChEBI" id="CHEBI:43474"/>
        <dbReference type="ChEBI" id="CHEBI:456216"/>
        <dbReference type="EC" id="5.6.2.4"/>
    </reaction>
</comment>
<dbReference type="AlphaFoldDB" id="A0A0Q0PLM0"/>
<feature type="region of interest" description="Nuclease activity, interacts with RecD and RecA" evidence="15">
    <location>
        <begin position="907"/>
        <end position="1210"/>
    </location>
</feature>
<dbReference type="InterPro" id="IPR038726">
    <property type="entry name" value="PDDEXK_AddAB-type"/>
</dbReference>
<dbReference type="Gene3D" id="3.40.50.300">
    <property type="entry name" value="P-loop containing nucleotide triphosphate hydrolases"/>
    <property type="match status" value="2"/>
</dbReference>
<evidence type="ECO:0000256" key="10">
    <source>
        <dbReference type="ARBA" id="ARBA00023125"/>
    </source>
</evidence>
<dbReference type="InterPro" id="IPR004586">
    <property type="entry name" value="RecB"/>
</dbReference>